<protein>
    <submittedName>
        <fullName evidence="1">Uncharacterized protein</fullName>
    </submittedName>
</protein>
<dbReference type="BioCyc" id="LBOR1193007:G11KN-1614-MONOMER"/>
<gene>
    <name evidence="1" type="ORF">LEP1GSC123_3771</name>
</gene>
<dbReference type="Proteomes" id="UP000011783">
    <property type="component" value="Unassembled WGS sequence"/>
</dbReference>
<evidence type="ECO:0000313" key="1">
    <source>
        <dbReference type="EMBL" id="EMG01304.1"/>
    </source>
</evidence>
<evidence type="ECO:0000313" key="2">
    <source>
        <dbReference type="Proteomes" id="UP000011783"/>
    </source>
</evidence>
<reference evidence="1 2" key="1">
    <citation type="submission" date="2013-01" db="EMBL/GenBank/DDBJ databases">
        <authorList>
            <person name="Harkins D.M."/>
            <person name="Durkin A.S."/>
            <person name="Brinkac L.M."/>
            <person name="Haft D.H."/>
            <person name="Selengut J.D."/>
            <person name="Sanka R."/>
            <person name="DePew J."/>
            <person name="Purushe J."/>
            <person name="Picardeau M."/>
            <person name="Werts C."/>
            <person name="Goarant C."/>
            <person name="Vinetz J.M."/>
            <person name="Sutton G.G."/>
            <person name="Nierman W.C."/>
            <person name="Fouts D.E."/>
        </authorList>
    </citation>
    <scope>NUCLEOTIDE SEQUENCE [LARGE SCALE GENOMIC DNA]</scope>
    <source>
        <strain evidence="1 2">200701203</strain>
    </source>
</reference>
<dbReference type="AlphaFoldDB" id="M3H2H8"/>
<organism evidence="1 2">
    <name type="scientific">Leptospira borgpetersenii str. 200701203</name>
    <dbReference type="NCBI Taxonomy" id="1193007"/>
    <lineage>
        <taxon>Bacteria</taxon>
        <taxon>Pseudomonadati</taxon>
        <taxon>Spirochaetota</taxon>
        <taxon>Spirochaetia</taxon>
        <taxon>Leptospirales</taxon>
        <taxon>Leptospiraceae</taxon>
        <taxon>Leptospira</taxon>
    </lineage>
</organism>
<name>M3H2H8_LEPBO</name>
<proteinExistence type="predicted"/>
<sequence length="46" mass="5393">MDQEYNSPYLSSAKISERVDVDVLKGKLRWVRKTNRFGLLRLNAKP</sequence>
<accession>M3H2H8</accession>
<dbReference type="EMBL" id="AKWO02000028">
    <property type="protein sequence ID" value="EMG01304.1"/>
    <property type="molecule type" value="Genomic_DNA"/>
</dbReference>
<comment type="caution">
    <text evidence="1">The sequence shown here is derived from an EMBL/GenBank/DDBJ whole genome shotgun (WGS) entry which is preliminary data.</text>
</comment>